<sequence>NCESGGIQSQIYSNIPLFTTDGGGHRAKIASSETGQQNPTNGHQSSFQQRSSRLLHLQLVNPYQETRMIAGMRVLKIAELRVLSVRVVWHRGFKAHFVLSACCLIAHFIREFPMNKQHNGADRAQTSSAD</sequence>
<evidence type="ECO:0000256" key="1">
    <source>
        <dbReference type="SAM" id="MobiDB-lite"/>
    </source>
</evidence>
<protein>
    <submittedName>
        <fullName evidence="2">Uncharacterized protein</fullName>
    </submittedName>
</protein>
<feature type="non-terminal residue" evidence="2">
    <location>
        <position position="1"/>
    </location>
</feature>
<comment type="caution">
    <text evidence="2">The sequence shown here is derived from an EMBL/GenBank/DDBJ whole genome shotgun (WGS) entry which is preliminary data.</text>
</comment>
<gene>
    <name evidence="2" type="ORF">H5410_004071</name>
</gene>
<dbReference type="Proteomes" id="UP000824120">
    <property type="component" value="Chromosome 1"/>
</dbReference>
<keyword evidence="3" id="KW-1185">Reference proteome</keyword>
<feature type="region of interest" description="Disordered" evidence="1">
    <location>
        <begin position="26"/>
        <end position="47"/>
    </location>
</feature>
<feature type="non-terminal residue" evidence="2">
    <location>
        <position position="130"/>
    </location>
</feature>
<name>A0A9J6B6X3_SOLCO</name>
<proteinExistence type="predicted"/>
<organism evidence="2 3">
    <name type="scientific">Solanum commersonii</name>
    <name type="common">Commerson's wild potato</name>
    <name type="synonym">Commerson's nightshade</name>
    <dbReference type="NCBI Taxonomy" id="4109"/>
    <lineage>
        <taxon>Eukaryota</taxon>
        <taxon>Viridiplantae</taxon>
        <taxon>Streptophyta</taxon>
        <taxon>Embryophyta</taxon>
        <taxon>Tracheophyta</taxon>
        <taxon>Spermatophyta</taxon>
        <taxon>Magnoliopsida</taxon>
        <taxon>eudicotyledons</taxon>
        <taxon>Gunneridae</taxon>
        <taxon>Pentapetalae</taxon>
        <taxon>asterids</taxon>
        <taxon>lamiids</taxon>
        <taxon>Solanales</taxon>
        <taxon>Solanaceae</taxon>
        <taxon>Solanoideae</taxon>
        <taxon>Solaneae</taxon>
        <taxon>Solanum</taxon>
    </lineage>
</organism>
<dbReference type="EMBL" id="JACXVP010000001">
    <property type="protein sequence ID" value="KAG5632354.1"/>
    <property type="molecule type" value="Genomic_DNA"/>
</dbReference>
<accession>A0A9J6B6X3</accession>
<feature type="compositionally biased region" description="Polar residues" evidence="1">
    <location>
        <begin position="31"/>
        <end position="42"/>
    </location>
</feature>
<dbReference type="AlphaFoldDB" id="A0A9J6B6X3"/>
<evidence type="ECO:0000313" key="2">
    <source>
        <dbReference type="EMBL" id="KAG5632354.1"/>
    </source>
</evidence>
<evidence type="ECO:0000313" key="3">
    <source>
        <dbReference type="Proteomes" id="UP000824120"/>
    </source>
</evidence>
<reference evidence="2 3" key="1">
    <citation type="submission" date="2020-09" db="EMBL/GenBank/DDBJ databases">
        <title>De no assembly of potato wild relative species, Solanum commersonii.</title>
        <authorList>
            <person name="Cho K."/>
        </authorList>
    </citation>
    <scope>NUCLEOTIDE SEQUENCE [LARGE SCALE GENOMIC DNA]</scope>
    <source>
        <strain evidence="2">LZ3.2</strain>
        <tissue evidence="2">Leaf</tissue>
    </source>
</reference>